<evidence type="ECO:0008006" key="10">
    <source>
        <dbReference type="Google" id="ProtNLM"/>
    </source>
</evidence>
<comment type="similarity">
    <text evidence="5">Belongs to the FNT transporter (TC 1.A.16) family.</text>
</comment>
<dbReference type="AlphaFoldDB" id="A0A8H2WIF5"/>
<feature type="compositionally biased region" description="Pro residues" evidence="6">
    <location>
        <begin position="472"/>
        <end position="495"/>
    </location>
</feature>
<evidence type="ECO:0000256" key="4">
    <source>
        <dbReference type="ARBA" id="ARBA00023136"/>
    </source>
</evidence>
<feature type="region of interest" description="Disordered" evidence="6">
    <location>
        <begin position="327"/>
        <end position="350"/>
    </location>
</feature>
<sequence length="845" mass="88982">MLPAIDDRTKLAMAHNEHPTPSIDHYSSGTVTPIGSNVAKPIPSSAAGMQTVPAVEAAILATAKIRANRPVDQTFFLAVMAGIWVGFGGIAGLNAAGGIPNSVRVDWPIIPKFLTGTFFAFALHFIIIMGGELVTGTTLIFSIGWYNRAIPVRRSLINLVVVYIGNWCGCLIMAYFMAYLSDLFVDTSYKQWMNSLVLGKVGHGWGILFLRAIGANTMVCVAVAMFNACTDSAGKIMILWFPVVTFVISGFEHCVANMFFLSTGLLYGAPSTIGKLWFNQSAAICGNFIGGAVVVGLTGSCDLEIGPHLFPQTKIFFVQYRYRQPSTPAATSTPAPAPAPAPTPTTTQHPAPITVSHELHAKVLAAAAKDPGLHHVLQLASQGLANVTQLRTLGTAIKAIEAGTYTDPSGVPPTSNDSPSLVATVPRARQAQPALDQPQTTPAAQPRPIATPATPESPTPVSTSAPRRTPTPITPLKPTSVPPPNPIPSTTPVPVPSTNGQTLPSRAMAPPALPTTAVLLEFAERPIDRWLLPTEYVLIDRRSNGDVHLSTFYPFDAYVPAGGTMRSKPAHPITMRFVGASSEIWNALSRTCTVVEPGSIQAVLSEVITNVPQRSYLQYRIAPGALWENIKTANPHAQSFLLPSKAPIPSTTTSRQRRTDSAGGGSAPKKRKTDPGDSTAKPKAKGKEKAEPTPLATPAPVPTNQPIAPGSNVSTTLASQTPASVLPAVTGPTPKVATASTLTPNARVPVPAPTTSTSLPDAFDITTSGSSTGKYSGRDVHALHFGGSAAHPDNPAGPLYNPQHPALPQISPPSQPQGLLQSRQVEQPLDQNTSLGSPVSEGKPQ</sequence>
<name>A0A8H2WIF5_9AGAM</name>
<feature type="compositionally biased region" description="Low complexity" evidence="6">
    <location>
        <begin position="766"/>
        <end position="775"/>
    </location>
</feature>
<keyword evidence="3 7" id="KW-1133">Transmembrane helix</keyword>
<keyword evidence="4 7" id="KW-0472">Membrane</keyword>
<evidence type="ECO:0000313" key="8">
    <source>
        <dbReference type="EMBL" id="CAE6387410.1"/>
    </source>
</evidence>
<feature type="region of interest" description="Disordered" evidence="6">
    <location>
        <begin position="745"/>
        <end position="845"/>
    </location>
</feature>
<dbReference type="InterPro" id="IPR000292">
    <property type="entry name" value="For/NO2_transpt"/>
</dbReference>
<dbReference type="Pfam" id="PF01226">
    <property type="entry name" value="Form_Nir_trans"/>
    <property type="match status" value="1"/>
</dbReference>
<evidence type="ECO:0000256" key="7">
    <source>
        <dbReference type="SAM" id="Phobius"/>
    </source>
</evidence>
<dbReference type="EMBL" id="CAJMWS010000265">
    <property type="protein sequence ID" value="CAE6387410.1"/>
    <property type="molecule type" value="Genomic_DNA"/>
</dbReference>
<dbReference type="Gene3D" id="1.20.1080.10">
    <property type="entry name" value="Glycerol uptake facilitator protein"/>
    <property type="match status" value="1"/>
</dbReference>
<feature type="transmembrane region" description="Helical" evidence="7">
    <location>
        <begin position="156"/>
        <end position="181"/>
    </location>
</feature>
<gene>
    <name evidence="8" type="ORF">RDB_LOCUS40211</name>
</gene>
<feature type="compositionally biased region" description="Low complexity" evidence="6">
    <location>
        <begin position="430"/>
        <end position="454"/>
    </location>
</feature>
<evidence type="ECO:0000256" key="3">
    <source>
        <dbReference type="ARBA" id="ARBA00022989"/>
    </source>
</evidence>
<comment type="subcellular location">
    <subcellularLocation>
        <location evidence="1">Membrane</location>
        <topology evidence="1">Multi-pass membrane protein</topology>
    </subcellularLocation>
</comment>
<dbReference type="InterPro" id="IPR023271">
    <property type="entry name" value="Aquaporin-like"/>
</dbReference>
<accession>A0A8H2WIF5</accession>
<evidence type="ECO:0000256" key="6">
    <source>
        <dbReference type="SAM" id="MobiDB-lite"/>
    </source>
</evidence>
<evidence type="ECO:0000256" key="5">
    <source>
        <dbReference type="ARBA" id="ARBA00049660"/>
    </source>
</evidence>
<feature type="transmembrane region" description="Helical" evidence="7">
    <location>
        <begin position="238"/>
        <end position="261"/>
    </location>
</feature>
<organism evidence="8 9">
    <name type="scientific">Rhizoctonia solani</name>
    <dbReference type="NCBI Taxonomy" id="456999"/>
    <lineage>
        <taxon>Eukaryota</taxon>
        <taxon>Fungi</taxon>
        <taxon>Dikarya</taxon>
        <taxon>Basidiomycota</taxon>
        <taxon>Agaricomycotina</taxon>
        <taxon>Agaricomycetes</taxon>
        <taxon>Cantharellales</taxon>
        <taxon>Ceratobasidiaceae</taxon>
        <taxon>Rhizoctonia</taxon>
    </lineage>
</organism>
<feature type="transmembrane region" description="Helical" evidence="7">
    <location>
        <begin position="74"/>
        <end position="99"/>
    </location>
</feature>
<evidence type="ECO:0000256" key="1">
    <source>
        <dbReference type="ARBA" id="ARBA00004141"/>
    </source>
</evidence>
<feature type="transmembrane region" description="Helical" evidence="7">
    <location>
        <begin position="119"/>
        <end position="144"/>
    </location>
</feature>
<dbReference type="GO" id="GO:0005886">
    <property type="term" value="C:plasma membrane"/>
    <property type="evidence" value="ECO:0007669"/>
    <property type="project" value="TreeGrafter"/>
</dbReference>
<dbReference type="PANTHER" id="PTHR30520">
    <property type="entry name" value="FORMATE TRANSPORTER-RELATED"/>
    <property type="match status" value="1"/>
</dbReference>
<protein>
    <recommendedName>
        <fullName evidence="10">Formate/nitrite transporter</fullName>
    </recommendedName>
</protein>
<dbReference type="PANTHER" id="PTHR30520:SF6">
    <property type="entry name" value="FORMATE_NITRATE FAMILY TRANSPORTER (EUROFUNG)"/>
    <property type="match status" value="1"/>
</dbReference>
<feature type="transmembrane region" description="Helical" evidence="7">
    <location>
        <begin position="201"/>
        <end position="226"/>
    </location>
</feature>
<dbReference type="GO" id="GO:0015707">
    <property type="term" value="P:nitrite transport"/>
    <property type="evidence" value="ECO:0007669"/>
    <property type="project" value="TreeGrafter"/>
</dbReference>
<dbReference type="GO" id="GO:0015513">
    <property type="term" value="F:high-affinity secondary active nitrite transmembrane transporter activity"/>
    <property type="evidence" value="ECO:0007669"/>
    <property type="project" value="TreeGrafter"/>
</dbReference>
<feature type="region of interest" description="Disordered" evidence="6">
    <location>
        <begin position="638"/>
        <end position="715"/>
    </location>
</feature>
<reference evidence="8" key="1">
    <citation type="submission" date="2021-01" db="EMBL/GenBank/DDBJ databases">
        <authorList>
            <person name="Kaushik A."/>
        </authorList>
    </citation>
    <scope>NUCLEOTIDE SEQUENCE</scope>
    <source>
        <strain evidence="8">AG1-1C</strain>
    </source>
</reference>
<evidence type="ECO:0000313" key="9">
    <source>
        <dbReference type="Proteomes" id="UP000663846"/>
    </source>
</evidence>
<feature type="compositionally biased region" description="Polar residues" evidence="6">
    <location>
        <begin position="816"/>
        <end position="837"/>
    </location>
</feature>
<dbReference type="Proteomes" id="UP000663846">
    <property type="component" value="Unassembled WGS sequence"/>
</dbReference>
<evidence type="ECO:0000256" key="2">
    <source>
        <dbReference type="ARBA" id="ARBA00022692"/>
    </source>
</evidence>
<feature type="region of interest" description="Disordered" evidence="6">
    <location>
        <begin position="428"/>
        <end position="509"/>
    </location>
</feature>
<proteinExistence type="inferred from homology"/>
<keyword evidence="2 7" id="KW-0812">Transmembrane</keyword>
<comment type="caution">
    <text evidence="8">The sequence shown here is derived from an EMBL/GenBank/DDBJ whole genome shotgun (WGS) entry which is preliminary data.</text>
</comment>